<evidence type="ECO:0000313" key="1">
    <source>
        <dbReference type="EMBL" id="MXU82907.1"/>
    </source>
</evidence>
<protein>
    <submittedName>
        <fullName evidence="1">Putative secreted protein</fullName>
    </submittedName>
</protein>
<sequence length="72" mass="8442">MHRRESIGSLGWPAAEIILFSFLGVHVSSGTGGYRELVHKALLWFSFVRRGDCKFNPCRTRSFFFFFFLIFF</sequence>
<name>A0A6B0U136_IXORI</name>
<organism evidence="1">
    <name type="scientific">Ixodes ricinus</name>
    <name type="common">Common tick</name>
    <name type="synonym">Acarus ricinus</name>
    <dbReference type="NCBI Taxonomy" id="34613"/>
    <lineage>
        <taxon>Eukaryota</taxon>
        <taxon>Metazoa</taxon>
        <taxon>Ecdysozoa</taxon>
        <taxon>Arthropoda</taxon>
        <taxon>Chelicerata</taxon>
        <taxon>Arachnida</taxon>
        <taxon>Acari</taxon>
        <taxon>Parasitiformes</taxon>
        <taxon>Ixodida</taxon>
        <taxon>Ixodoidea</taxon>
        <taxon>Ixodidae</taxon>
        <taxon>Ixodinae</taxon>
        <taxon>Ixodes</taxon>
    </lineage>
</organism>
<dbReference type="EMBL" id="GIFC01000824">
    <property type="protein sequence ID" value="MXU82907.1"/>
    <property type="molecule type" value="Transcribed_RNA"/>
</dbReference>
<accession>A0A6B0U136</accession>
<reference evidence="1" key="1">
    <citation type="submission" date="2019-12" db="EMBL/GenBank/DDBJ databases">
        <title>An insight into the sialome of adult female Ixodes ricinus ticks feeding for 6 days.</title>
        <authorList>
            <person name="Perner J."/>
            <person name="Ribeiro J.M.C."/>
        </authorList>
    </citation>
    <scope>NUCLEOTIDE SEQUENCE</scope>
    <source>
        <strain evidence="1">Semi-engorged</strain>
        <tissue evidence="1">Salivary glands</tissue>
    </source>
</reference>
<dbReference type="AlphaFoldDB" id="A0A6B0U136"/>
<proteinExistence type="predicted"/>